<dbReference type="Gene3D" id="3.40.50.1980">
    <property type="entry name" value="Nitrogenase molybdenum iron protein domain"/>
    <property type="match status" value="2"/>
</dbReference>
<proteinExistence type="inferred from homology"/>
<name>A0A7Z0GJZ4_9MICC</name>
<keyword evidence="8" id="KW-1185">Reference proteome</keyword>
<evidence type="ECO:0000313" key="8">
    <source>
        <dbReference type="Proteomes" id="UP000535437"/>
    </source>
</evidence>
<dbReference type="InterPro" id="IPR002491">
    <property type="entry name" value="ABC_transptr_periplasmic_BD"/>
</dbReference>
<dbReference type="SUPFAM" id="SSF53807">
    <property type="entry name" value="Helical backbone' metal receptor"/>
    <property type="match status" value="1"/>
</dbReference>
<accession>A0A7Z0GJZ4</accession>
<reference evidence="7 8" key="1">
    <citation type="submission" date="2020-07" db="EMBL/GenBank/DDBJ databases">
        <title>Sequencing the genomes of 1000 actinobacteria strains.</title>
        <authorList>
            <person name="Klenk H.-P."/>
        </authorList>
    </citation>
    <scope>NUCLEOTIDE SEQUENCE [LARGE SCALE GENOMIC DNA]</scope>
    <source>
        <strain evidence="7 8">DSM 15475</strain>
    </source>
</reference>
<comment type="subcellular location">
    <subcellularLocation>
        <location evidence="1">Cell envelope</location>
    </subcellularLocation>
</comment>
<dbReference type="GO" id="GO:0030288">
    <property type="term" value="C:outer membrane-bounded periplasmic space"/>
    <property type="evidence" value="ECO:0007669"/>
    <property type="project" value="TreeGrafter"/>
</dbReference>
<comment type="similarity">
    <text evidence="2">Belongs to the bacterial solute-binding protein 8 family.</text>
</comment>
<organism evidence="7 8">
    <name type="scientific">Nesterenkonia xinjiangensis</name>
    <dbReference type="NCBI Taxonomy" id="225327"/>
    <lineage>
        <taxon>Bacteria</taxon>
        <taxon>Bacillati</taxon>
        <taxon>Actinomycetota</taxon>
        <taxon>Actinomycetes</taxon>
        <taxon>Micrococcales</taxon>
        <taxon>Micrococcaceae</taxon>
        <taxon>Nesterenkonia</taxon>
    </lineage>
</organism>
<protein>
    <submittedName>
        <fullName evidence="7">Iron complex transport system substrate-binding protein</fullName>
    </submittedName>
</protein>
<feature type="compositionally biased region" description="Polar residues" evidence="5">
    <location>
        <begin position="1"/>
        <end position="10"/>
    </location>
</feature>
<dbReference type="AlphaFoldDB" id="A0A7Z0GJZ4"/>
<dbReference type="EMBL" id="JACCFY010000001">
    <property type="protein sequence ID" value="NYJ77337.1"/>
    <property type="molecule type" value="Genomic_DNA"/>
</dbReference>
<evidence type="ECO:0000256" key="1">
    <source>
        <dbReference type="ARBA" id="ARBA00004196"/>
    </source>
</evidence>
<evidence type="ECO:0000256" key="2">
    <source>
        <dbReference type="ARBA" id="ARBA00008814"/>
    </source>
</evidence>
<dbReference type="PANTHER" id="PTHR30532">
    <property type="entry name" value="IRON III DICITRATE-BINDING PERIPLASMIC PROTEIN"/>
    <property type="match status" value="1"/>
</dbReference>
<dbReference type="InterPro" id="IPR051313">
    <property type="entry name" value="Bact_iron-sidero_bind"/>
</dbReference>
<dbReference type="Proteomes" id="UP000535437">
    <property type="component" value="Unassembled WGS sequence"/>
</dbReference>
<evidence type="ECO:0000256" key="4">
    <source>
        <dbReference type="ARBA" id="ARBA00022729"/>
    </source>
</evidence>
<sequence>MTAAENTSPETLPAPAGGDVIDATDATDTTVPRRRRRAQAPRRNRAAVGLSALAVATLALTACSDADAGSTEGDGAEDEVDSESSVITIEDDHGTHEIDVETIDSVGAFDNHTFRTLEHFGVELTVAARSLMGTGITDYAEDEDILDTGNHREPNLELIVAAEPDLVINGQRYSQYYDDIAALLPEDGVILEFDEATTDASTYFEGLTEQTEKLGQVFQSEDAAAGLVEELDAAIERVETAYDGESTVMGLLTSGGDINYAGPNEGRGVAPIFQRFDLVPALEVDDQSSDHEGDDISVEAIAQSNPDWIIVLDRDGMAPEDPEYTPAQELIADSPALQEVTAVQEDQIVYMPQNMYLTEDIQAYTEFLEDFADALESAE</sequence>
<dbReference type="PROSITE" id="PS50983">
    <property type="entry name" value="FE_B12_PBP"/>
    <property type="match status" value="1"/>
</dbReference>
<dbReference type="PANTHER" id="PTHR30532:SF28">
    <property type="entry name" value="PETROBACTIN-BINDING PROTEIN YCLQ"/>
    <property type="match status" value="1"/>
</dbReference>
<feature type="region of interest" description="Disordered" evidence="5">
    <location>
        <begin position="1"/>
        <end position="46"/>
    </location>
</feature>
<evidence type="ECO:0000313" key="7">
    <source>
        <dbReference type="EMBL" id="NYJ77337.1"/>
    </source>
</evidence>
<evidence type="ECO:0000259" key="6">
    <source>
        <dbReference type="PROSITE" id="PS50983"/>
    </source>
</evidence>
<evidence type="ECO:0000256" key="5">
    <source>
        <dbReference type="SAM" id="MobiDB-lite"/>
    </source>
</evidence>
<feature type="compositionally biased region" description="Basic residues" evidence="5">
    <location>
        <begin position="32"/>
        <end position="45"/>
    </location>
</feature>
<keyword evidence="4" id="KW-0732">Signal</keyword>
<gene>
    <name evidence="7" type="ORF">HNR09_000748</name>
</gene>
<dbReference type="GO" id="GO:1901678">
    <property type="term" value="P:iron coordination entity transport"/>
    <property type="evidence" value="ECO:0007669"/>
    <property type="project" value="UniProtKB-ARBA"/>
</dbReference>
<keyword evidence="3" id="KW-0813">Transport</keyword>
<feature type="domain" description="Fe/B12 periplasmic-binding" evidence="6">
    <location>
        <begin position="105"/>
        <end position="379"/>
    </location>
</feature>
<dbReference type="RefSeq" id="WP_179540833.1">
    <property type="nucleotide sequence ID" value="NZ_BAAALL010000004.1"/>
</dbReference>
<dbReference type="Pfam" id="PF01497">
    <property type="entry name" value="Peripla_BP_2"/>
    <property type="match status" value="1"/>
</dbReference>
<evidence type="ECO:0000256" key="3">
    <source>
        <dbReference type="ARBA" id="ARBA00022448"/>
    </source>
</evidence>
<comment type="caution">
    <text evidence="7">The sequence shown here is derived from an EMBL/GenBank/DDBJ whole genome shotgun (WGS) entry which is preliminary data.</text>
</comment>